<dbReference type="AlphaFoldDB" id="A0A5J5B1R8"/>
<protein>
    <submittedName>
        <fullName evidence="1">Uncharacterized protein</fullName>
    </submittedName>
</protein>
<dbReference type="EMBL" id="CM018039">
    <property type="protein sequence ID" value="KAA8537235.1"/>
    <property type="molecule type" value="Genomic_DNA"/>
</dbReference>
<name>A0A5J5B1R8_9ASTE</name>
<keyword evidence="2" id="KW-1185">Reference proteome</keyword>
<organism evidence="1 2">
    <name type="scientific">Nyssa sinensis</name>
    <dbReference type="NCBI Taxonomy" id="561372"/>
    <lineage>
        <taxon>Eukaryota</taxon>
        <taxon>Viridiplantae</taxon>
        <taxon>Streptophyta</taxon>
        <taxon>Embryophyta</taxon>
        <taxon>Tracheophyta</taxon>
        <taxon>Spermatophyta</taxon>
        <taxon>Magnoliopsida</taxon>
        <taxon>eudicotyledons</taxon>
        <taxon>Gunneridae</taxon>
        <taxon>Pentapetalae</taxon>
        <taxon>asterids</taxon>
        <taxon>Cornales</taxon>
        <taxon>Nyssaceae</taxon>
        <taxon>Nyssa</taxon>
    </lineage>
</organism>
<dbReference type="Proteomes" id="UP000325577">
    <property type="component" value="Linkage Group LG16"/>
</dbReference>
<evidence type="ECO:0000313" key="2">
    <source>
        <dbReference type="Proteomes" id="UP000325577"/>
    </source>
</evidence>
<reference evidence="1 2" key="1">
    <citation type="submission" date="2019-09" db="EMBL/GenBank/DDBJ databases">
        <title>A chromosome-level genome assembly of the Chinese tupelo Nyssa sinensis.</title>
        <authorList>
            <person name="Yang X."/>
            <person name="Kang M."/>
            <person name="Yang Y."/>
            <person name="Xiong H."/>
            <person name="Wang M."/>
            <person name="Zhang Z."/>
            <person name="Wang Z."/>
            <person name="Wu H."/>
            <person name="Ma T."/>
            <person name="Liu J."/>
            <person name="Xi Z."/>
        </authorList>
    </citation>
    <scope>NUCLEOTIDE SEQUENCE [LARGE SCALE GENOMIC DNA]</scope>
    <source>
        <strain evidence="1">J267</strain>
        <tissue evidence="1">Leaf</tissue>
    </source>
</reference>
<proteinExistence type="predicted"/>
<sequence length="242" mass="27390">MGTAVMVEVVNGGAGSRRRWSSRSEPMGSLFDFAESCGGIFGMYLEIRMCLGIKGPKSPKVGRLIGFSGLDESCAIKVWAWREALLWNMEEIQIEALLWNMEEIQIEGDGDYCFGVWKKQYHQEEDRRQRWPQEECLHHHVHGILFLGLNQMNKMLIKMCSLISRDLPHCHWLKTTAGPQVNPIGHSSTVEGTNTDQQTFRNYTYIEFSLHSSNDHHISVSALGETAVDTQNGTQTEFALAV</sequence>
<gene>
    <name evidence="1" type="ORF">F0562_029709</name>
</gene>
<accession>A0A5J5B1R8</accession>
<evidence type="ECO:0000313" key="1">
    <source>
        <dbReference type="EMBL" id="KAA8537235.1"/>
    </source>
</evidence>